<keyword evidence="5 8" id="KW-1133">Transmembrane helix</keyword>
<dbReference type="GO" id="GO:0071916">
    <property type="term" value="F:dipeptide transmembrane transporter activity"/>
    <property type="evidence" value="ECO:0007669"/>
    <property type="project" value="TreeGrafter"/>
</dbReference>
<evidence type="ECO:0000256" key="6">
    <source>
        <dbReference type="ARBA" id="ARBA00023136"/>
    </source>
</evidence>
<evidence type="ECO:0000256" key="8">
    <source>
        <dbReference type="RuleBase" id="RU363032"/>
    </source>
</evidence>
<evidence type="ECO:0000256" key="3">
    <source>
        <dbReference type="ARBA" id="ARBA00022475"/>
    </source>
</evidence>
<evidence type="ECO:0000259" key="9">
    <source>
        <dbReference type="PROSITE" id="PS50928"/>
    </source>
</evidence>
<keyword evidence="10" id="KW-0614">Plasmid</keyword>
<dbReference type="EMBL" id="CP162602">
    <property type="protein sequence ID" value="XDK26579.1"/>
    <property type="molecule type" value="Genomic_DNA"/>
</dbReference>
<dbReference type="InterPro" id="IPR035906">
    <property type="entry name" value="MetI-like_sf"/>
</dbReference>
<feature type="transmembrane region" description="Helical" evidence="8">
    <location>
        <begin position="236"/>
        <end position="258"/>
    </location>
</feature>
<dbReference type="PANTHER" id="PTHR43163">
    <property type="entry name" value="DIPEPTIDE TRANSPORT SYSTEM PERMEASE PROTEIN DPPB-RELATED"/>
    <property type="match status" value="1"/>
</dbReference>
<evidence type="ECO:0000256" key="7">
    <source>
        <dbReference type="ARBA" id="ARBA00024202"/>
    </source>
</evidence>
<keyword evidence="2 8" id="KW-0813">Transport</keyword>
<comment type="similarity">
    <text evidence="7">Belongs to the binding-protein-dependent transport system permease family. OppBC subfamily.</text>
</comment>
<keyword evidence="3" id="KW-1003">Cell membrane</keyword>
<proteinExistence type="inferred from homology"/>
<dbReference type="AlphaFoldDB" id="A0AB39HIN8"/>
<feature type="transmembrane region" description="Helical" evidence="8">
    <location>
        <begin position="12"/>
        <end position="30"/>
    </location>
</feature>
<evidence type="ECO:0000256" key="2">
    <source>
        <dbReference type="ARBA" id="ARBA00022448"/>
    </source>
</evidence>
<evidence type="ECO:0000313" key="10">
    <source>
        <dbReference type="EMBL" id="XDK26579.1"/>
    </source>
</evidence>
<dbReference type="SUPFAM" id="SSF161098">
    <property type="entry name" value="MetI-like"/>
    <property type="match status" value="1"/>
</dbReference>
<sequence>MIKLLLNRFAQAGFVAWAVGTLTFLMMRFLPGDMAYKIAAERYGYDYVNQEAAEAVRAELGLERSGFEQYWSWLVDLVQFNLGHSLVSGEAVSSVVGHHLSYTFMLAATAIVLSLLVAFPLGLHAGKYPYQWVDKLAVGFSVLFRSMPVFLVGLILMIVFGYQLGWLPVTGFGEPQHIILPSIALALTLAALSNQMIRNEAHAVFGATFMRFARYKGLSDKQAEQHHLSPNVTLPIITFLGVQAISLIEGIVMIESLFAWPGIGHALSHAIFSRDIPVIQASALVMGLLFVAINTLIDVCQYVLDPRVRQEKSAS</sequence>
<dbReference type="Pfam" id="PF19300">
    <property type="entry name" value="BPD_transp_1_N"/>
    <property type="match status" value="1"/>
</dbReference>
<dbReference type="KEGG" id="vih:AB0763_16175"/>
<evidence type="ECO:0000256" key="4">
    <source>
        <dbReference type="ARBA" id="ARBA00022692"/>
    </source>
</evidence>
<dbReference type="Gene3D" id="1.10.3720.10">
    <property type="entry name" value="MetI-like"/>
    <property type="match status" value="1"/>
</dbReference>
<geneLocation type="plasmid" evidence="10">
    <name>p-HB236076</name>
</geneLocation>
<dbReference type="Pfam" id="PF00528">
    <property type="entry name" value="BPD_transp_1"/>
    <property type="match status" value="1"/>
</dbReference>
<reference evidence="10" key="1">
    <citation type="submission" date="2024-07" db="EMBL/GenBank/DDBJ databases">
        <title>Genome Analysis of a Potential Novel Vibrio Species Secreting pH- and Thermo-stable Alginate Lyase and its Application in Producing Alginate Oligosaccharides.</title>
        <authorList>
            <person name="Huang H."/>
            <person name="Bao K."/>
        </authorList>
    </citation>
    <scope>NUCLEOTIDE SEQUENCE</scope>
    <source>
        <strain evidence="10">HB236076</strain>
        <plasmid evidence="10">p-HB236076</plasmid>
    </source>
</reference>
<dbReference type="PROSITE" id="PS50928">
    <property type="entry name" value="ABC_TM1"/>
    <property type="match status" value="1"/>
</dbReference>
<dbReference type="RefSeq" id="WP_306099483.1">
    <property type="nucleotide sequence ID" value="NZ_CP162602.1"/>
</dbReference>
<dbReference type="InterPro" id="IPR045621">
    <property type="entry name" value="BPD_transp_1_N"/>
</dbReference>
<comment type="subcellular location">
    <subcellularLocation>
        <location evidence="1 8">Cell membrane</location>
        <topology evidence="1 8">Multi-pass membrane protein</topology>
    </subcellularLocation>
</comment>
<feature type="domain" description="ABC transmembrane type-1" evidence="9">
    <location>
        <begin position="100"/>
        <end position="297"/>
    </location>
</feature>
<keyword evidence="4 8" id="KW-0812">Transmembrane</keyword>
<feature type="transmembrane region" description="Helical" evidence="8">
    <location>
        <begin position="142"/>
        <end position="164"/>
    </location>
</feature>
<feature type="transmembrane region" description="Helical" evidence="8">
    <location>
        <begin position="278"/>
        <end position="304"/>
    </location>
</feature>
<keyword evidence="6 8" id="KW-0472">Membrane</keyword>
<dbReference type="InterPro" id="IPR000515">
    <property type="entry name" value="MetI-like"/>
</dbReference>
<feature type="transmembrane region" description="Helical" evidence="8">
    <location>
        <begin position="102"/>
        <end position="121"/>
    </location>
</feature>
<organism evidence="10">
    <name type="scientific">Vibrio sp. HB236076</name>
    <dbReference type="NCBI Taxonomy" id="3232307"/>
    <lineage>
        <taxon>Bacteria</taxon>
        <taxon>Pseudomonadati</taxon>
        <taxon>Pseudomonadota</taxon>
        <taxon>Gammaproteobacteria</taxon>
        <taxon>Vibrionales</taxon>
        <taxon>Vibrionaceae</taxon>
        <taxon>Vibrio</taxon>
    </lineage>
</organism>
<dbReference type="PANTHER" id="PTHR43163:SF6">
    <property type="entry name" value="DIPEPTIDE TRANSPORT SYSTEM PERMEASE PROTEIN DPPB-RELATED"/>
    <property type="match status" value="1"/>
</dbReference>
<name>A0AB39HIN8_9VIBR</name>
<dbReference type="CDD" id="cd06261">
    <property type="entry name" value="TM_PBP2"/>
    <property type="match status" value="1"/>
</dbReference>
<evidence type="ECO:0000256" key="5">
    <source>
        <dbReference type="ARBA" id="ARBA00022989"/>
    </source>
</evidence>
<evidence type="ECO:0000256" key="1">
    <source>
        <dbReference type="ARBA" id="ARBA00004651"/>
    </source>
</evidence>
<feature type="transmembrane region" description="Helical" evidence="8">
    <location>
        <begin position="176"/>
        <end position="192"/>
    </location>
</feature>
<protein>
    <submittedName>
        <fullName evidence="10">ABC transporter permease</fullName>
    </submittedName>
</protein>
<dbReference type="GO" id="GO:0005886">
    <property type="term" value="C:plasma membrane"/>
    <property type="evidence" value="ECO:0007669"/>
    <property type="project" value="UniProtKB-SubCell"/>
</dbReference>
<accession>A0AB39HIN8</accession>
<gene>
    <name evidence="10" type="ORF">AB0763_16175</name>
</gene>